<evidence type="ECO:0000256" key="7">
    <source>
        <dbReference type="ARBA" id="ARBA00022771"/>
    </source>
</evidence>
<evidence type="ECO:0000256" key="10">
    <source>
        <dbReference type="ARBA" id="ARBA00023242"/>
    </source>
</evidence>
<evidence type="ECO:0000313" key="19">
    <source>
        <dbReference type="EMBL" id="TXG63026.1"/>
    </source>
</evidence>
<dbReference type="InterPro" id="IPR019786">
    <property type="entry name" value="Zinc_finger_PHD-type_CS"/>
</dbReference>
<dbReference type="GO" id="GO:0032259">
    <property type="term" value="P:methylation"/>
    <property type="evidence" value="ECO:0007669"/>
    <property type="project" value="UniProtKB-KW"/>
</dbReference>
<comment type="function">
    <text evidence="12">Histone methyltransferase.</text>
</comment>
<keyword evidence="8" id="KW-0862">Zinc</keyword>
<dbReference type="AlphaFoldDB" id="A0A5C7I373"/>
<dbReference type="PANTHER" id="PTHR13793:SF92">
    <property type="entry name" value="HISTONE-LYSINE N-METHYLTRANSFERASE ATX3"/>
    <property type="match status" value="1"/>
</dbReference>
<dbReference type="InterPro" id="IPR046341">
    <property type="entry name" value="SET_dom_sf"/>
</dbReference>
<dbReference type="PROSITE" id="PS51805">
    <property type="entry name" value="EPHD"/>
    <property type="match status" value="1"/>
</dbReference>
<evidence type="ECO:0000256" key="9">
    <source>
        <dbReference type="ARBA" id="ARBA00022853"/>
    </source>
</evidence>
<dbReference type="Pfam" id="PF13832">
    <property type="entry name" value="zf-HC5HC2H_2"/>
    <property type="match status" value="1"/>
</dbReference>
<dbReference type="Gene3D" id="2.30.30.140">
    <property type="match status" value="1"/>
</dbReference>
<evidence type="ECO:0000256" key="1">
    <source>
        <dbReference type="ARBA" id="ARBA00004123"/>
    </source>
</evidence>
<evidence type="ECO:0000256" key="13">
    <source>
        <dbReference type="PROSITE-ProRule" id="PRU00146"/>
    </source>
</evidence>
<dbReference type="EMBL" id="VAHF01000004">
    <property type="protein sequence ID" value="TXG63026.1"/>
    <property type="molecule type" value="Genomic_DNA"/>
</dbReference>
<dbReference type="Gene3D" id="2.170.270.10">
    <property type="entry name" value="SET domain"/>
    <property type="match status" value="1"/>
</dbReference>
<evidence type="ECO:0000256" key="4">
    <source>
        <dbReference type="ARBA" id="ARBA00022691"/>
    </source>
</evidence>
<dbReference type="InterPro" id="IPR003616">
    <property type="entry name" value="Post-SET_dom"/>
</dbReference>
<feature type="domain" description="PWWP" evidence="16">
    <location>
        <begin position="250"/>
        <end position="319"/>
    </location>
</feature>
<name>A0A5C7I373_9ROSI</name>
<dbReference type="InterPro" id="IPR050701">
    <property type="entry name" value="Histone_Mod_Regulator"/>
</dbReference>
<dbReference type="Proteomes" id="UP000323000">
    <property type="component" value="Chromosome 4"/>
</dbReference>
<dbReference type="PROSITE" id="PS50812">
    <property type="entry name" value="PWWP"/>
    <property type="match status" value="1"/>
</dbReference>
<dbReference type="PROSITE" id="PS50280">
    <property type="entry name" value="SET"/>
    <property type="match status" value="1"/>
</dbReference>
<dbReference type="InterPro" id="IPR034732">
    <property type="entry name" value="EPHD"/>
</dbReference>
<dbReference type="SMART" id="SM00317">
    <property type="entry name" value="SET"/>
    <property type="match status" value="1"/>
</dbReference>
<evidence type="ECO:0000256" key="12">
    <source>
        <dbReference type="ARBA" id="ARBA00054897"/>
    </source>
</evidence>
<dbReference type="GO" id="GO:0048188">
    <property type="term" value="C:Set1C/COMPASS complex"/>
    <property type="evidence" value="ECO:0007669"/>
    <property type="project" value="UniProtKB-ARBA"/>
</dbReference>
<dbReference type="Pfam" id="PF00855">
    <property type="entry name" value="PWWP"/>
    <property type="match status" value="1"/>
</dbReference>
<feature type="domain" description="SET" evidence="15">
    <location>
        <begin position="967"/>
        <end position="1084"/>
    </location>
</feature>
<keyword evidence="10" id="KW-0539">Nucleus</keyword>
<dbReference type="Pfam" id="PF00628">
    <property type="entry name" value="PHD"/>
    <property type="match status" value="1"/>
</dbReference>
<dbReference type="PANTHER" id="PTHR13793">
    <property type="entry name" value="PHD FINGER PROTEINS"/>
    <property type="match status" value="1"/>
</dbReference>
<dbReference type="FunFam" id="2.170.270.10:FF:000058">
    <property type="entry name" value="Histone-lysine N-methyltransferase"/>
    <property type="match status" value="1"/>
</dbReference>
<accession>A0A5C7I373</accession>
<dbReference type="InterPro" id="IPR011011">
    <property type="entry name" value="Znf_FYVE_PHD"/>
</dbReference>
<evidence type="ECO:0000256" key="2">
    <source>
        <dbReference type="ARBA" id="ARBA00022603"/>
    </source>
</evidence>
<sequence>MIVKRPLKPETQDPRRCKIDETCYEDEEDDEYVCAVNPKKRRRKTGDDCRPNSMMVEVDEFSSGSGSWVGEDASCWASEFESNSKKFNYNRRDTNRSSNRFRPSILKPSKGRTQMLPSKYDDSVLIVGDTDSSIGEDEDDNDGGFLEVKEEFGKKYYGMTYVRDKYRFGSSNYYSFGEKGLGYVDYNNFDPREYLVSRSAAMPARNNLNSLPLVDNKQYMPGFSSRSVERLTKEKAKKKKDVYKPEDFALGDLVWAKCGRTYPAWPAIVIDPILQAPEAVLRCCVPGSLCVMFFGYSKKGTQRDYGWVKQGMIFPFAEFMDRFQEPAQLNKSKLSGFQMALEEALLAENGFLDANLGIEQIGNPEAHSGIVQVATCSSQNMEYNSQNQAISLEFPFDSFFHVLIHNFSNMVSVWYNYLQRIGFEWLRVSLTNDYLVAKNACYKDARLCDGCGLFRPCKVRKLNGLISETQFLCKHCAKLKKSKQYCGICKKIWHHSDGGNWVCCDGCNVWVHAECDKISGKHLKDLEKIDYYCPDCKANLRFESSVEQWHPNVKPTESNGQMVLPDNVIVVCNNVEGAYIPKFHLYALRSSLLVVCKCGSCGSKKLTLTEWERHTGCRAKKWKYSVKVKGAMLTLEKWIAEFNAHGIDPVKLDKQKLLAFTKEKYEPVYVKWTTERCAICRWIEDWDYNKIIICNRCQVAVHQECYGVLNVQDFTSWVCRACETPDAEKQCCLCPVKGGALKPTDVETLWVHVTCGWFRPEVSFLNHETMEPAYGILKIPANSFLKSCIICKQTHGSCTQCCKCDTYFHAMCASRAGYSMEVQSFEKNGKQISRKLIYCAIHRTPAPDAALVIHTPTGVFAGRSLLQNQRGCFRGSRLISAKRRESPESSTSDTKEFDPLSSARCRVFKRSKNKGLRGEPIFHRPMGPSHHSLDAVNSLNANKELDDPKTFTSFKERLCHLQRTEKHRIGFGKSGIHGWGLFARRNMQEGEMVVEYRGEQVTQSIADVREARYRKEGKDCYLFKISEEVVIDATKKGNIARLINHSCMPNCYARIMSVGNRESRIVLIAKTNVTAGDELTYDYLFDPDEKDELKVPCLCKAPNCRLFMN</sequence>
<dbReference type="InterPro" id="IPR001214">
    <property type="entry name" value="SET_dom"/>
</dbReference>
<dbReference type="SUPFAM" id="SSF63748">
    <property type="entry name" value="Tudor/PWWP/MBT"/>
    <property type="match status" value="1"/>
</dbReference>
<dbReference type="InterPro" id="IPR042011">
    <property type="entry name" value="ATX3/4/5_PHD"/>
</dbReference>
<dbReference type="Pfam" id="PF00856">
    <property type="entry name" value="SET"/>
    <property type="match status" value="1"/>
</dbReference>
<dbReference type="OrthoDB" id="308383at2759"/>
<proteinExistence type="predicted"/>
<protein>
    <recommendedName>
        <fullName evidence="21">Histone-lysine N-methyltransferase</fullName>
    </recommendedName>
</protein>
<keyword evidence="20" id="KW-1185">Reference proteome</keyword>
<dbReference type="Pfam" id="PF13831">
    <property type="entry name" value="PHD_2"/>
    <property type="match status" value="1"/>
</dbReference>
<feature type="domain" description="PHD-type" evidence="14">
    <location>
        <begin position="674"/>
        <end position="725"/>
    </location>
</feature>
<dbReference type="PROSITE" id="PS51566">
    <property type="entry name" value="SAM_MT43_TRX_MLL"/>
    <property type="match status" value="1"/>
</dbReference>
<gene>
    <name evidence="19" type="ORF">EZV62_010020</name>
</gene>
<keyword evidence="2" id="KW-0489">Methyltransferase</keyword>
<evidence type="ECO:0000259" key="16">
    <source>
        <dbReference type="PROSITE" id="PS50812"/>
    </source>
</evidence>
<comment type="subcellular location">
    <subcellularLocation>
        <location evidence="1">Nucleus</location>
    </subcellularLocation>
</comment>
<dbReference type="CDD" id="cd15517">
    <property type="entry name" value="PHD_TCF19_like"/>
    <property type="match status" value="1"/>
</dbReference>
<evidence type="ECO:0000256" key="11">
    <source>
        <dbReference type="ARBA" id="ARBA00052314"/>
    </source>
</evidence>
<dbReference type="InterPro" id="IPR013083">
    <property type="entry name" value="Znf_RING/FYVE/PHD"/>
</dbReference>
<evidence type="ECO:0000256" key="3">
    <source>
        <dbReference type="ARBA" id="ARBA00022679"/>
    </source>
</evidence>
<dbReference type="GO" id="GO:0006357">
    <property type="term" value="P:regulation of transcription by RNA polymerase II"/>
    <property type="evidence" value="ECO:0007669"/>
    <property type="project" value="TreeGrafter"/>
</dbReference>
<dbReference type="GO" id="GO:0008270">
    <property type="term" value="F:zinc ion binding"/>
    <property type="evidence" value="ECO:0007669"/>
    <property type="project" value="UniProtKB-KW"/>
</dbReference>
<keyword evidence="5" id="KW-0479">Metal-binding</keyword>
<dbReference type="CDD" id="cd15663">
    <property type="entry name" value="ePHD_ATX3_4_5_like"/>
    <property type="match status" value="1"/>
</dbReference>
<evidence type="ECO:0000259" key="17">
    <source>
        <dbReference type="PROSITE" id="PS50868"/>
    </source>
</evidence>
<evidence type="ECO:0000259" key="14">
    <source>
        <dbReference type="PROSITE" id="PS50016"/>
    </source>
</evidence>
<dbReference type="CDD" id="cd10518">
    <property type="entry name" value="SET_SETD1-like"/>
    <property type="match status" value="1"/>
</dbReference>
<evidence type="ECO:0000256" key="8">
    <source>
        <dbReference type="ARBA" id="ARBA00022833"/>
    </source>
</evidence>
<keyword evidence="3" id="KW-0808">Transferase</keyword>
<comment type="caution">
    <text evidence="19">The sequence shown here is derived from an EMBL/GenBank/DDBJ whole genome shotgun (WGS) entry which is preliminary data.</text>
</comment>
<dbReference type="GO" id="GO:0008168">
    <property type="term" value="F:methyltransferase activity"/>
    <property type="evidence" value="ECO:0007669"/>
    <property type="project" value="UniProtKB-KW"/>
</dbReference>
<dbReference type="SUPFAM" id="SSF57903">
    <property type="entry name" value="FYVE/PHD zinc finger"/>
    <property type="match status" value="2"/>
</dbReference>
<keyword evidence="6" id="KW-0677">Repeat</keyword>
<evidence type="ECO:0000259" key="18">
    <source>
        <dbReference type="PROSITE" id="PS51805"/>
    </source>
</evidence>
<dbReference type="InterPro" id="IPR000313">
    <property type="entry name" value="PWWP_dom"/>
</dbReference>
<dbReference type="SMART" id="SM00293">
    <property type="entry name" value="PWWP"/>
    <property type="match status" value="1"/>
</dbReference>
<evidence type="ECO:0000256" key="6">
    <source>
        <dbReference type="ARBA" id="ARBA00022737"/>
    </source>
</evidence>
<dbReference type="SUPFAM" id="SSF82199">
    <property type="entry name" value="SET domain"/>
    <property type="match status" value="1"/>
</dbReference>
<dbReference type="FunFam" id="3.30.40.10:FF:000464">
    <property type="entry name" value="Histone-lysine N-methyltransferase"/>
    <property type="match status" value="1"/>
</dbReference>
<keyword evidence="9" id="KW-0156">Chromatin regulator</keyword>
<dbReference type="GO" id="GO:0006325">
    <property type="term" value="P:chromatin organization"/>
    <property type="evidence" value="ECO:0007669"/>
    <property type="project" value="UniProtKB-KW"/>
</dbReference>
<dbReference type="InterPro" id="IPR019787">
    <property type="entry name" value="Znf_PHD-finger"/>
</dbReference>
<reference evidence="20" key="1">
    <citation type="journal article" date="2019" name="Gigascience">
        <title>De novo genome assembly of the endangered Acer yangbiense, a plant species with extremely small populations endemic to Yunnan Province, China.</title>
        <authorList>
            <person name="Yang J."/>
            <person name="Wariss H.M."/>
            <person name="Tao L."/>
            <person name="Zhang R."/>
            <person name="Yun Q."/>
            <person name="Hollingsworth P."/>
            <person name="Dao Z."/>
            <person name="Luo G."/>
            <person name="Guo H."/>
            <person name="Ma Y."/>
            <person name="Sun W."/>
        </authorList>
    </citation>
    <scope>NUCLEOTIDE SEQUENCE [LARGE SCALE GENOMIC DNA]</scope>
    <source>
        <strain evidence="20">cv. Malutang</strain>
    </source>
</reference>
<dbReference type="PROSITE" id="PS50868">
    <property type="entry name" value="POST_SET"/>
    <property type="match status" value="1"/>
</dbReference>
<dbReference type="Gene3D" id="3.30.40.10">
    <property type="entry name" value="Zinc/RING finger domain, C3HC4 (zinc finger)"/>
    <property type="match status" value="3"/>
</dbReference>
<dbReference type="CDD" id="cd20143">
    <property type="entry name" value="PWWP_AtATX3-like"/>
    <property type="match status" value="1"/>
</dbReference>
<organism evidence="19 20">
    <name type="scientific">Acer yangbiense</name>
    <dbReference type="NCBI Taxonomy" id="1000413"/>
    <lineage>
        <taxon>Eukaryota</taxon>
        <taxon>Viridiplantae</taxon>
        <taxon>Streptophyta</taxon>
        <taxon>Embryophyta</taxon>
        <taxon>Tracheophyta</taxon>
        <taxon>Spermatophyta</taxon>
        <taxon>Magnoliopsida</taxon>
        <taxon>eudicotyledons</taxon>
        <taxon>Gunneridae</taxon>
        <taxon>Pentapetalae</taxon>
        <taxon>rosids</taxon>
        <taxon>malvids</taxon>
        <taxon>Sapindales</taxon>
        <taxon>Sapindaceae</taxon>
        <taxon>Hippocastanoideae</taxon>
        <taxon>Acereae</taxon>
        <taxon>Acer</taxon>
    </lineage>
</organism>
<dbReference type="PROSITE" id="PS01359">
    <property type="entry name" value="ZF_PHD_1"/>
    <property type="match status" value="1"/>
</dbReference>
<feature type="domain" description="Post-SET" evidence="17">
    <location>
        <begin position="1093"/>
        <end position="1109"/>
    </location>
</feature>
<feature type="domain" description="PHD-type" evidence="18">
    <location>
        <begin position="728"/>
        <end position="843"/>
    </location>
</feature>
<evidence type="ECO:0008006" key="21">
    <source>
        <dbReference type="Google" id="ProtNLM"/>
    </source>
</evidence>
<keyword evidence="7 13" id="KW-0863">Zinc-finger</keyword>
<dbReference type="InterPro" id="IPR025780">
    <property type="entry name" value="Hist-Lys_N-MeTrfase_ATX"/>
</dbReference>
<dbReference type="CDD" id="cd15495">
    <property type="entry name" value="PHD_ATX3_4_5_like"/>
    <property type="match status" value="1"/>
</dbReference>
<evidence type="ECO:0000256" key="5">
    <source>
        <dbReference type="ARBA" id="ARBA00022723"/>
    </source>
</evidence>
<dbReference type="InterPro" id="IPR001965">
    <property type="entry name" value="Znf_PHD"/>
</dbReference>
<comment type="catalytic activity">
    <reaction evidence="11">
        <text>L-lysyl-[histone] + S-adenosyl-L-methionine = N(6)-methyl-L-lysyl-[histone] + S-adenosyl-L-homocysteine + H(+)</text>
        <dbReference type="Rhea" id="RHEA:10024"/>
        <dbReference type="Rhea" id="RHEA-COMP:9845"/>
        <dbReference type="Rhea" id="RHEA-COMP:9846"/>
        <dbReference type="ChEBI" id="CHEBI:15378"/>
        <dbReference type="ChEBI" id="CHEBI:29969"/>
        <dbReference type="ChEBI" id="CHEBI:57856"/>
        <dbReference type="ChEBI" id="CHEBI:59789"/>
        <dbReference type="ChEBI" id="CHEBI:61929"/>
    </reaction>
</comment>
<dbReference type="InterPro" id="IPR041955">
    <property type="entry name" value="ATX3/4/5_ePHD"/>
</dbReference>
<evidence type="ECO:0000313" key="20">
    <source>
        <dbReference type="Proteomes" id="UP000323000"/>
    </source>
</evidence>
<feature type="domain" description="PHD-type" evidence="14">
    <location>
        <begin position="483"/>
        <end position="539"/>
    </location>
</feature>
<dbReference type="PROSITE" id="PS50016">
    <property type="entry name" value="ZF_PHD_2"/>
    <property type="match status" value="2"/>
</dbReference>
<evidence type="ECO:0000259" key="15">
    <source>
        <dbReference type="PROSITE" id="PS50280"/>
    </source>
</evidence>
<dbReference type="SMART" id="SM00249">
    <property type="entry name" value="PHD"/>
    <property type="match status" value="3"/>
</dbReference>
<keyword evidence="4" id="KW-0949">S-adenosyl-L-methionine</keyword>